<dbReference type="PANTHER" id="PTHR36847:SF1">
    <property type="entry name" value="AMIDOLIGASE ENZYME"/>
    <property type="match status" value="1"/>
</dbReference>
<organism evidence="2 3">
    <name type="scientific">Exophiala bonariae</name>
    <dbReference type="NCBI Taxonomy" id="1690606"/>
    <lineage>
        <taxon>Eukaryota</taxon>
        <taxon>Fungi</taxon>
        <taxon>Dikarya</taxon>
        <taxon>Ascomycota</taxon>
        <taxon>Pezizomycotina</taxon>
        <taxon>Eurotiomycetes</taxon>
        <taxon>Chaetothyriomycetidae</taxon>
        <taxon>Chaetothyriales</taxon>
        <taxon>Herpotrichiellaceae</taxon>
        <taxon>Exophiala</taxon>
    </lineage>
</organism>
<gene>
    <name evidence="2" type="ORF">LTR84_000265</name>
</gene>
<evidence type="ECO:0000313" key="3">
    <source>
        <dbReference type="Proteomes" id="UP001358417"/>
    </source>
</evidence>
<dbReference type="RefSeq" id="XP_064711756.1">
    <property type="nucleotide sequence ID" value="XM_064843896.1"/>
</dbReference>
<dbReference type="Proteomes" id="UP001358417">
    <property type="component" value="Unassembled WGS sequence"/>
</dbReference>
<name>A0AAV9NTL0_9EURO</name>
<dbReference type="AlphaFoldDB" id="A0AAV9NTL0"/>
<dbReference type="EMBL" id="JAVRRD010000001">
    <property type="protein sequence ID" value="KAK5064432.1"/>
    <property type="molecule type" value="Genomic_DNA"/>
</dbReference>
<sequence>MTIFTPKQGAASNHNVASNHTQKRRATSSSPPQSMESKKTTTLDVTSLNADQKRPICATTFGIEFELILAFHEDMLKTTLSDYNIEAKIRKTFEYEKHAELLGQYGNLFLSNHSHNFDRQYPSWALQVPKTDAILETNHYHLKYPTSLQKSDVLRRYVMEPLLIAKRGLDINALPCNAVGWAQSNGQTSVEVYPNQLENILIRNTSLDYTKWTLTNDDTLIGALKSQITSYLSKKNINKDSWSSWDSHGIELISPIFTLTKKDEALEQIGKYLKALDSTQLTILPSVWASTHVHIGFDYSSASHISTPLFQHLAYILLLHEDLISKCFPKSRSGIIAKEPKTPTEPITPFDSEDATANDEQRVLSMEAKYTGIDNVESNLEHFCDQTGVDLNSTEQQDNTMEDHIFQEQCSIFSLIRLLQKCDPHKSQEFGEWDAPRFRGYIYNFANLWAFAEGGTNDKPAKPTVEFRQHDCTTEPGVIKHWIIFLEALIRVAEEKSLETTKFYSKTQLDMTKPYSAQQRDKYPTREGSSYSWAYDNMYQFCARFLGLDKEEATYWQGRFDLHKDDRPMRNSE</sequence>
<reference evidence="2 3" key="1">
    <citation type="submission" date="2023-08" db="EMBL/GenBank/DDBJ databases">
        <title>Black Yeasts Isolated from many extreme environments.</title>
        <authorList>
            <person name="Coleine C."/>
            <person name="Stajich J.E."/>
            <person name="Selbmann L."/>
        </authorList>
    </citation>
    <scope>NUCLEOTIDE SEQUENCE [LARGE SCALE GENOMIC DNA]</scope>
    <source>
        <strain evidence="2 3">CCFEE 5792</strain>
    </source>
</reference>
<comment type="caution">
    <text evidence="2">The sequence shown here is derived from an EMBL/GenBank/DDBJ whole genome shotgun (WGS) entry which is preliminary data.</text>
</comment>
<dbReference type="PANTHER" id="PTHR36847">
    <property type="entry name" value="AMIDOLIGASE ENZYME"/>
    <property type="match status" value="1"/>
</dbReference>
<evidence type="ECO:0000313" key="2">
    <source>
        <dbReference type="EMBL" id="KAK5064432.1"/>
    </source>
</evidence>
<proteinExistence type="predicted"/>
<feature type="region of interest" description="Disordered" evidence="1">
    <location>
        <begin position="1"/>
        <end position="43"/>
    </location>
</feature>
<feature type="compositionally biased region" description="Polar residues" evidence="1">
    <location>
        <begin position="10"/>
        <end position="20"/>
    </location>
</feature>
<keyword evidence="3" id="KW-1185">Reference proteome</keyword>
<dbReference type="GeneID" id="89968487"/>
<accession>A0AAV9NTL0</accession>
<evidence type="ECO:0000256" key="1">
    <source>
        <dbReference type="SAM" id="MobiDB-lite"/>
    </source>
</evidence>
<dbReference type="InterPro" id="IPR022025">
    <property type="entry name" value="Amidoligase_2"/>
</dbReference>
<dbReference type="Pfam" id="PF12224">
    <property type="entry name" value="Amidoligase_2"/>
    <property type="match status" value="1"/>
</dbReference>
<protein>
    <submittedName>
        <fullName evidence="2">Uncharacterized protein</fullName>
    </submittedName>
</protein>